<keyword evidence="2" id="KW-1133">Transmembrane helix</keyword>
<keyword evidence="2" id="KW-0472">Membrane</keyword>
<feature type="compositionally biased region" description="Low complexity" evidence="1">
    <location>
        <begin position="167"/>
        <end position="176"/>
    </location>
</feature>
<dbReference type="GeneID" id="11510263"/>
<dbReference type="eggNOG" id="ENOG502RJC5">
    <property type="taxonomic scope" value="Eukaryota"/>
</dbReference>
<dbReference type="VEuPathDB" id="FungiDB:MYCTH_2306155"/>
<feature type="compositionally biased region" description="Polar residues" evidence="1">
    <location>
        <begin position="80"/>
        <end position="90"/>
    </location>
</feature>
<feature type="transmembrane region" description="Helical" evidence="2">
    <location>
        <begin position="123"/>
        <end position="145"/>
    </location>
</feature>
<evidence type="ECO:0000256" key="2">
    <source>
        <dbReference type="SAM" id="Phobius"/>
    </source>
</evidence>
<protein>
    <recommendedName>
        <fullName evidence="5">Mid2 domain-containing protein</fullName>
    </recommendedName>
</protein>
<dbReference type="InParanoid" id="G2QH08"/>
<feature type="region of interest" description="Disordered" evidence="1">
    <location>
        <begin position="231"/>
        <end position="282"/>
    </location>
</feature>
<proteinExistence type="predicted"/>
<feature type="compositionally biased region" description="Gly residues" evidence="1">
    <location>
        <begin position="234"/>
        <end position="244"/>
    </location>
</feature>
<gene>
    <name evidence="3" type="ORF">MYCTH_2306155</name>
</gene>
<organism evidence="3 4">
    <name type="scientific">Thermothelomyces thermophilus (strain ATCC 42464 / BCRC 31852 / DSM 1799)</name>
    <name type="common">Sporotrichum thermophile</name>
    <dbReference type="NCBI Taxonomy" id="573729"/>
    <lineage>
        <taxon>Eukaryota</taxon>
        <taxon>Fungi</taxon>
        <taxon>Dikarya</taxon>
        <taxon>Ascomycota</taxon>
        <taxon>Pezizomycotina</taxon>
        <taxon>Sordariomycetes</taxon>
        <taxon>Sordariomycetidae</taxon>
        <taxon>Sordariales</taxon>
        <taxon>Chaetomiaceae</taxon>
        <taxon>Thermothelomyces</taxon>
    </lineage>
</organism>
<dbReference type="HOGENOM" id="CLU_987592_0_0_1"/>
<dbReference type="KEGG" id="mtm:MYCTH_2306155"/>
<feature type="compositionally biased region" description="Low complexity" evidence="1">
    <location>
        <begin position="18"/>
        <end position="79"/>
    </location>
</feature>
<keyword evidence="4" id="KW-1185">Reference proteome</keyword>
<dbReference type="AlphaFoldDB" id="G2QH08"/>
<evidence type="ECO:0000256" key="1">
    <source>
        <dbReference type="SAM" id="MobiDB-lite"/>
    </source>
</evidence>
<dbReference type="Proteomes" id="UP000007322">
    <property type="component" value="Chromosome 4"/>
</dbReference>
<feature type="region of interest" description="Disordered" evidence="1">
    <location>
        <begin position="151"/>
        <end position="183"/>
    </location>
</feature>
<evidence type="ECO:0000313" key="4">
    <source>
        <dbReference type="Proteomes" id="UP000007322"/>
    </source>
</evidence>
<evidence type="ECO:0008006" key="5">
    <source>
        <dbReference type="Google" id="ProtNLM"/>
    </source>
</evidence>
<keyword evidence="2" id="KW-0812">Transmembrane</keyword>
<evidence type="ECO:0000313" key="3">
    <source>
        <dbReference type="EMBL" id="AEO58668.1"/>
    </source>
</evidence>
<accession>G2QH08</accession>
<feature type="region of interest" description="Disordered" evidence="1">
    <location>
        <begin position="18"/>
        <end position="113"/>
    </location>
</feature>
<sequence>MAADTLSPYCVNESRTSVISTSATTTTATTATTTTTTTTTTTSSSSLASTTRPSSSRTSSNSVTTSATPVSSSESLPSTDGQTAAPSNTLSTSTSAHHPSSTSTPTATAGPHNKGGLPLSAQIAVGVVIPVAVILLVGALWFFAFRRPNRAHNGPGHRRWGTGGTASSGFATGSRGPTPPPTYDKSGLDVVVVEPPSSLYEQQQQQYATAPDAEHGRERAAVGEEFELADLRGPAGGLGNGGVSDGARSRAGGTREVSPLSDASSGGPRGQMPPHPGDVVVV</sequence>
<reference evidence="3 4" key="1">
    <citation type="journal article" date="2011" name="Nat. Biotechnol.">
        <title>Comparative genomic analysis of the thermophilic biomass-degrading fungi Myceliophthora thermophila and Thielavia terrestris.</title>
        <authorList>
            <person name="Berka R.M."/>
            <person name="Grigoriev I.V."/>
            <person name="Otillar R."/>
            <person name="Salamov A."/>
            <person name="Grimwood J."/>
            <person name="Reid I."/>
            <person name="Ishmael N."/>
            <person name="John T."/>
            <person name="Darmond C."/>
            <person name="Moisan M.-C."/>
            <person name="Henrissat B."/>
            <person name="Coutinho P.M."/>
            <person name="Lombard V."/>
            <person name="Natvig D.O."/>
            <person name="Lindquist E."/>
            <person name="Schmutz J."/>
            <person name="Lucas S."/>
            <person name="Harris P."/>
            <person name="Powlowski J."/>
            <person name="Bellemare A."/>
            <person name="Taylor D."/>
            <person name="Butler G."/>
            <person name="de Vries R.P."/>
            <person name="Allijn I.E."/>
            <person name="van den Brink J."/>
            <person name="Ushinsky S."/>
            <person name="Storms R."/>
            <person name="Powell A.J."/>
            <person name="Paulsen I.T."/>
            <person name="Elbourne L.D.H."/>
            <person name="Baker S.E."/>
            <person name="Magnuson J."/>
            <person name="LaBoissiere S."/>
            <person name="Clutterbuck A.J."/>
            <person name="Martinez D."/>
            <person name="Wogulis M."/>
            <person name="de Leon A.L."/>
            <person name="Rey M.W."/>
            <person name="Tsang A."/>
        </authorList>
    </citation>
    <scope>NUCLEOTIDE SEQUENCE [LARGE SCALE GENOMIC DNA]</scope>
    <source>
        <strain evidence="4">ATCC 42464 / BCRC 31852 / DSM 1799</strain>
    </source>
</reference>
<dbReference type="EMBL" id="CP003005">
    <property type="protein sequence ID" value="AEO58668.1"/>
    <property type="molecule type" value="Genomic_DNA"/>
</dbReference>
<dbReference type="OrthoDB" id="4588947at2759"/>
<feature type="compositionally biased region" description="Low complexity" evidence="1">
    <location>
        <begin position="91"/>
        <end position="112"/>
    </location>
</feature>
<dbReference type="RefSeq" id="XP_003663913.1">
    <property type="nucleotide sequence ID" value="XM_003663865.1"/>
</dbReference>
<name>G2QH08_THET4</name>
<feature type="compositionally biased region" description="Basic residues" evidence="1">
    <location>
        <begin position="151"/>
        <end position="160"/>
    </location>
</feature>